<keyword evidence="7" id="KW-1133">Transmembrane helix</keyword>
<dbReference type="GO" id="GO:0005768">
    <property type="term" value="C:endosome"/>
    <property type="evidence" value="ECO:0007669"/>
    <property type="project" value="UniProtKB-ARBA"/>
</dbReference>
<protein>
    <recommendedName>
        <fullName evidence="8">t-SNARE coiled-coil homology domain-containing protein</fullName>
    </recommendedName>
</protein>
<evidence type="ECO:0000313" key="9">
    <source>
        <dbReference type="EMBL" id="KKA28334.1"/>
    </source>
</evidence>
<evidence type="ECO:0000256" key="4">
    <source>
        <dbReference type="ARBA" id="ARBA00023054"/>
    </source>
</evidence>
<feature type="region of interest" description="Disordered" evidence="6">
    <location>
        <begin position="106"/>
        <end position="125"/>
    </location>
</feature>
<feature type="domain" description="T-SNARE coiled-coil homology" evidence="8">
    <location>
        <begin position="168"/>
        <end position="230"/>
    </location>
</feature>
<evidence type="ECO:0000256" key="6">
    <source>
        <dbReference type="SAM" id="MobiDB-lite"/>
    </source>
</evidence>
<dbReference type="InterPro" id="IPR000727">
    <property type="entry name" value="T_SNARE_dom"/>
</dbReference>
<evidence type="ECO:0000313" key="10">
    <source>
        <dbReference type="Proteomes" id="UP000033483"/>
    </source>
</evidence>
<keyword evidence="4" id="KW-0175">Coiled coil</keyword>
<feature type="compositionally biased region" description="Pro residues" evidence="6">
    <location>
        <begin position="111"/>
        <end position="121"/>
    </location>
</feature>
<keyword evidence="7" id="KW-0812">Transmembrane</keyword>
<keyword evidence="3" id="KW-0653">Protein transport</keyword>
<comment type="subcellular location">
    <subcellularLocation>
        <location evidence="1">Endomembrane system</location>
    </subcellularLocation>
</comment>
<proteinExistence type="predicted"/>
<dbReference type="Proteomes" id="UP000033483">
    <property type="component" value="Unassembled WGS sequence"/>
</dbReference>
<evidence type="ECO:0000259" key="8">
    <source>
        <dbReference type="PROSITE" id="PS50192"/>
    </source>
</evidence>
<dbReference type="PROSITE" id="PS50192">
    <property type="entry name" value="T_SNARE"/>
    <property type="match status" value="1"/>
</dbReference>
<keyword evidence="2" id="KW-0813">Transport</keyword>
<gene>
    <name evidence="9" type="ORF">TD95_004919</name>
</gene>
<feature type="transmembrane region" description="Helical" evidence="7">
    <location>
        <begin position="239"/>
        <end position="257"/>
    </location>
</feature>
<dbReference type="CDD" id="cd15859">
    <property type="entry name" value="SNARE_SYN8"/>
    <property type="match status" value="1"/>
</dbReference>
<dbReference type="SMART" id="SM00397">
    <property type="entry name" value="t_SNARE"/>
    <property type="match status" value="1"/>
</dbReference>
<dbReference type="FunFam" id="1.20.5.110:FF:000060">
    <property type="entry name" value="SNARE complex subunit (Syn8)"/>
    <property type="match status" value="1"/>
</dbReference>
<dbReference type="Gene3D" id="1.20.5.110">
    <property type="match status" value="1"/>
</dbReference>
<comment type="caution">
    <text evidence="9">The sequence shown here is derived from an EMBL/GenBank/DDBJ whole genome shotgun (WGS) entry which is preliminary data.</text>
</comment>
<keyword evidence="10" id="KW-1185">Reference proteome</keyword>
<keyword evidence="5 7" id="KW-0472">Membrane</keyword>
<evidence type="ECO:0000256" key="2">
    <source>
        <dbReference type="ARBA" id="ARBA00022448"/>
    </source>
</evidence>
<evidence type="ECO:0000256" key="5">
    <source>
        <dbReference type="ARBA" id="ARBA00023136"/>
    </source>
</evidence>
<name>A0A0F4ZCN1_9PEZI</name>
<reference evidence="9 10" key="1">
    <citation type="submission" date="2015-03" db="EMBL/GenBank/DDBJ databases">
        <authorList>
            <person name="Radwan O."/>
            <person name="Al-Naeli F.A."/>
            <person name="Rendon G.A."/>
            <person name="Fields C."/>
        </authorList>
    </citation>
    <scope>NUCLEOTIDE SEQUENCE [LARGE SCALE GENOMIC DNA]</scope>
    <source>
        <strain evidence="9">CR-DP1</strain>
    </source>
</reference>
<evidence type="ECO:0000256" key="7">
    <source>
        <dbReference type="SAM" id="Phobius"/>
    </source>
</evidence>
<dbReference type="OrthoDB" id="244190at2759"/>
<accession>A0A0F4ZCN1</accession>
<dbReference type="GO" id="GO:0006896">
    <property type="term" value="P:Golgi to vacuole transport"/>
    <property type="evidence" value="ECO:0007669"/>
    <property type="project" value="UniProtKB-ARBA"/>
</dbReference>
<organism evidence="9 10">
    <name type="scientific">Thielaviopsis punctulata</name>
    <dbReference type="NCBI Taxonomy" id="72032"/>
    <lineage>
        <taxon>Eukaryota</taxon>
        <taxon>Fungi</taxon>
        <taxon>Dikarya</taxon>
        <taxon>Ascomycota</taxon>
        <taxon>Pezizomycotina</taxon>
        <taxon>Sordariomycetes</taxon>
        <taxon>Hypocreomycetidae</taxon>
        <taxon>Microascales</taxon>
        <taxon>Ceratocystidaceae</taxon>
        <taxon>Thielaviopsis</taxon>
    </lineage>
</organism>
<evidence type="ECO:0000256" key="3">
    <source>
        <dbReference type="ARBA" id="ARBA00022927"/>
    </source>
</evidence>
<dbReference type="GO" id="GO:0061025">
    <property type="term" value="P:membrane fusion"/>
    <property type="evidence" value="ECO:0007669"/>
    <property type="project" value="UniProtKB-ARBA"/>
</dbReference>
<dbReference type="GO" id="GO:0015031">
    <property type="term" value="P:protein transport"/>
    <property type="evidence" value="ECO:0007669"/>
    <property type="project" value="UniProtKB-KW"/>
</dbReference>
<dbReference type="AlphaFoldDB" id="A0A0F4ZCN1"/>
<dbReference type="SUPFAM" id="SSF58038">
    <property type="entry name" value="SNARE fusion complex"/>
    <property type="match status" value="1"/>
</dbReference>
<sequence length="258" mass="27965">MSNLNHTFILADHIKLALLERQRASSALAASAAAAGGAPAGDEVDAQDGHIAQSLEQLAHGVAALRDDEQRLRASGRADEADEIADALPALAKHLDTLTSQFHRFTAPSPAASPAPSPAPVSAPAVRFRDSSPQLFSDYPPADDDDGTAGYRDAVADMDNVQMLAYHDRVLEEQDDHLDRLGESISRQRELSMRIGDELDAHIDLLDDTEGLVDRHQSRLDRARRSLGRIAEGEENSRGMMTIVILIIILLLLIAVFK</sequence>
<dbReference type="EMBL" id="LAEV01001352">
    <property type="protein sequence ID" value="KKA28334.1"/>
    <property type="molecule type" value="Genomic_DNA"/>
</dbReference>
<evidence type="ECO:0000256" key="1">
    <source>
        <dbReference type="ARBA" id="ARBA00004308"/>
    </source>
</evidence>